<evidence type="ECO:0000313" key="1">
    <source>
        <dbReference type="EMBL" id="MBB3996698.1"/>
    </source>
</evidence>
<dbReference type="Pfam" id="PF01244">
    <property type="entry name" value="Peptidase_M19"/>
    <property type="match status" value="1"/>
</dbReference>
<organism evidence="1 2">
    <name type="scientific">Aureimonas pseudogalii</name>
    <dbReference type="NCBI Taxonomy" id="1744844"/>
    <lineage>
        <taxon>Bacteria</taxon>
        <taxon>Pseudomonadati</taxon>
        <taxon>Pseudomonadota</taxon>
        <taxon>Alphaproteobacteria</taxon>
        <taxon>Hyphomicrobiales</taxon>
        <taxon>Aurantimonadaceae</taxon>
        <taxon>Aureimonas</taxon>
    </lineage>
</organism>
<keyword evidence="1" id="KW-0224">Dipeptidase</keyword>
<dbReference type="RefSeq" id="WP_183197533.1">
    <property type="nucleotide sequence ID" value="NZ_JACIEK010000001.1"/>
</dbReference>
<protein>
    <submittedName>
        <fullName evidence="1">Membrane dipeptidase</fullName>
        <ecNumber evidence="1">3.4.13.19</ecNumber>
    </submittedName>
</protein>
<dbReference type="EC" id="3.4.13.19" evidence="1"/>
<dbReference type="GO" id="GO:0006508">
    <property type="term" value="P:proteolysis"/>
    <property type="evidence" value="ECO:0007669"/>
    <property type="project" value="InterPro"/>
</dbReference>
<dbReference type="Gene3D" id="3.20.20.140">
    <property type="entry name" value="Metal-dependent hydrolases"/>
    <property type="match status" value="1"/>
</dbReference>
<comment type="caution">
    <text evidence="1">The sequence shown here is derived from an EMBL/GenBank/DDBJ whole genome shotgun (WGS) entry which is preliminary data.</text>
</comment>
<dbReference type="EMBL" id="JACIEK010000001">
    <property type="protein sequence ID" value="MBB3996698.1"/>
    <property type="molecule type" value="Genomic_DNA"/>
</dbReference>
<evidence type="ECO:0000313" key="2">
    <source>
        <dbReference type="Proteomes" id="UP000542776"/>
    </source>
</evidence>
<gene>
    <name evidence="1" type="ORF">GGR04_000519</name>
</gene>
<keyword evidence="2" id="KW-1185">Reference proteome</keyword>
<dbReference type="SUPFAM" id="SSF51556">
    <property type="entry name" value="Metallo-dependent hydrolases"/>
    <property type="match status" value="1"/>
</dbReference>
<sequence length="349" mass="37531">MQVFDGHNDALLRIYLDRTPAAFEAFLHGGSNAHIDLPKAKAGGLAGGLFAIFPPSPMNGDMFDRMSADGYSLPLPEALAHPEGADATIAMASILFRLEAASKGGLTVCRTVAEIEAAMARGSFAAVLHIEGAEAIDPELRMLDVLFAAGLRSVGMVWSRPNHFAEGVPMRFPSSPDTGAGLHEPGRRLVKRCNELGILLDLSHLNEKGFWEVAELSDAPLVATHSNVHRICTVSRNLTDAQLDTIARSRGVVGLNFATAFLREDGRMDADTPLETMRRHLDALLERLGEDGVALGSDFDGATIPNAIGTAEGLPKLFDHLAAAGYGETLLEKIAFRNWLSVLERTWKA</sequence>
<dbReference type="PROSITE" id="PS51365">
    <property type="entry name" value="RENAL_DIPEPTIDASE_2"/>
    <property type="match status" value="1"/>
</dbReference>
<accession>A0A7W6E8J7</accession>
<name>A0A7W6E8J7_9HYPH</name>
<dbReference type="PANTHER" id="PTHR10443">
    <property type="entry name" value="MICROSOMAL DIPEPTIDASE"/>
    <property type="match status" value="1"/>
</dbReference>
<dbReference type="CDD" id="cd01301">
    <property type="entry name" value="rDP_like"/>
    <property type="match status" value="1"/>
</dbReference>
<dbReference type="InterPro" id="IPR008257">
    <property type="entry name" value="Pept_M19"/>
</dbReference>
<keyword evidence="1" id="KW-0378">Hydrolase</keyword>
<reference evidence="1 2" key="1">
    <citation type="submission" date="2020-08" db="EMBL/GenBank/DDBJ databases">
        <title>Genomic Encyclopedia of Type Strains, Phase IV (KMG-IV): sequencing the most valuable type-strain genomes for metagenomic binning, comparative biology and taxonomic classification.</title>
        <authorList>
            <person name="Goeker M."/>
        </authorList>
    </citation>
    <scope>NUCLEOTIDE SEQUENCE [LARGE SCALE GENOMIC DNA]</scope>
    <source>
        <strain evidence="1 2">DSM 102238</strain>
    </source>
</reference>
<dbReference type="PANTHER" id="PTHR10443:SF12">
    <property type="entry name" value="DIPEPTIDASE"/>
    <property type="match status" value="1"/>
</dbReference>
<dbReference type="InterPro" id="IPR032466">
    <property type="entry name" value="Metal_Hydrolase"/>
</dbReference>
<keyword evidence="1" id="KW-0645">Protease</keyword>
<dbReference type="GO" id="GO:0070573">
    <property type="term" value="F:metallodipeptidase activity"/>
    <property type="evidence" value="ECO:0007669"/>
    <property type="project" value="InterPro"/>
</dbReference>
<dbReference type="AlphaFoldDB" id="A0A7W6E8J7"/>
<proteinExistence type="predicted"/>
<dbReference type="Proteomes" id="UP000542776">
    <property type="component" value="Unassembled WGS sequence"/>
</dbReference>